<protein>
    <submittedName>
        <fullName evidence="1">Uncharacterized protein</fullName>
    </submittedName>
</protein>
<dbReference type="GeneID" id="26066774"/>
<evidence type="ECO:0000313" key="2">
    <source>
        <dbReference type="Proteomes" id="UP000001761"/>
    </source>
</evidence>
<dbReference type="SUPFAM" id="SSF55486">
    <property type="entry name" value="Metalloproteases ('zincins'), catalytic domain"/>
    <property type="match status" value="1"/>
</dbReference>
<name>L0CNS5_9CAUD</name>
<dbReference type="EMBL" id="AF338467">
    <property type="protein sequence ID" value="AGA17903.1"/>
    <property type="molecule type" value="Genomic_DNA"/>
</dbReference>
<dbReference type="GO" id="GO:0008237">
    <property type="term" value="F:metallopeptidase activity"/>
    <property type="evidence" value="ECO:0007669"/>
    <property type="project" value="InterPro"/>
</dbReference>
<dbReference type="KEGG" id="vg:26066774"/>
<dbReference type="Gene3D" id="3.40.390.10">
    <property type="entry name" value="Collagenase (Catalytic Domain)"/>
    <property type="match status" value="1"/>
</dbReference>
<evidence type="ECO:0000313" key="1">
    <source>
        <dbReference type="EMBL" id="AGA17903.1"/>
    </source>
</evidence>
<accession>L0CNS5</accession>
<sequence length="338" mass="37914">MAASVYEQNYNSALKVYIDPSVTISTSDVRARVKAAAGVSTTFASSSLKGANVCIWSDHALGRFEAACAQYGVEGAFNRCVCTYPADIRAYRDNNLVGIYLDNSQQYSDHKSETDRLISGLQDMYEYKFRSTRAYTQYKSTIFVTDIGDLRNWERWALANGAPFSPRDDIRRDWVAAGEVKYYIDRDGIMRGTNSHKMTNTQITRCRKAIEDAAEAVGINAVEVDTEDKAGLSFHRIIDFDQWGTVTDGALGVHDTREQPGDNHFVVYWEKVLPQGYNTKSTIYHEVGHCFGLVHPSFPDGPNSTLPSVTIMTFIQDINNSTFTQKDVDDMAAYFNQL</sequence>
<gene>
    <name evidence="1" type="ORF">P60_gp53</name>
</gene>
<dbReference type="InterPro" id="IPR024079">
    <property type="entry name" value="MetalloPept_cat_dom_sf"/>
</dbReference>
<keyword evidence="2" id="KW-1185">Reference proteome</keyword>
<organism evidence="1 2">
    <name type="scientific">Synechococcus phage P60</name>
    <dbReference type="NCBI Taxonomy" id="2905923"/>
    <lineage>
        <taxon>Viruses</taxon>
        <taxon>Duplodnaviria</taxon>
        <taxon>Heunggongvirae</taxon>
        <taxon>Uroviricota</taxon>
        <taxon>Caudoviricetes</taxon>
        <taxon>Autographivirales</taxon>
        <taxon>Tiilvirus</taxon>
        <taxon>Tiilvirus P60</taxon>
    </lineage>
</organism>
<dbReference type="RefSeq" id="YP_009173822.1">
    <property type="nucleotide sequence ID" value="NC_003390.2"/>
</dbReference>
<reference evidence="1 2" key="1">
    <citation type="journal article" date="2002" name="Appl. Environ. Microbiol.">
        <title>Genomic sequence and evolution of marine cyanophage P60: a new insight on lytic and lysogenic phages.</title>
        <authorList>
            <person name="Chen F."/>
            <person name="Lu J."/>
        </authorList>
    </citation>
    <scope>NUCLEOTIDE SEQUENCE</scope>
</reference>
<dbReference type="Proteomes" id="UP000001761">
    <property type="component" value="Segment"/>
</dbReference>
<proteinExistence type="predicted"/>